<reference evidence="6" key="2">
    <citation type="submission" date="2017-01" db="EMBL/GenBank/DDBJ databases">
        <authorList>
            <person name="Wang Y."/>
            <person name="White M."/>
            <person name="Kvist S."/>
            <person name="Moncalvo J.-M."/>
        </authorList>
    </citation>
    <scope>NUCLEOTIDE SEQUENCE [LARGE SCALE GENOMIC DNA]</scope>
    <source>
        <strain evidence="6">COL-18-3</strain>
    </source>
</reference>
<evidence type="ECO:0008006" key="7">
    <source>
        <dbReference type="Google" id="ProtNLM"/>
    </source>
</evidence>
<feature type="region of interest" description="Disordered" evidence="1">
    <location>
        <begin position="79"/>
        <end position="148"/>
    </location>
</feature>
<dbReference type="EMBL" id="LSSK01000477">
    <property type="protein sequence ID" value="OMH83210.1"/>
    <property type="molecule type" value="Genomic_DNA"/>
</dbReference>
<feature type="compositionally biased region" description="Polar residues" evidence="1">
    <location>
        <begin position="85"/>
        <end position="104"/>
    </location>
</feature>
<gene>
    <name evidence="4" type="ORF">AX774_g3285</name>
    <name evidence="5" type="ORF">AX774_g876</name>
</gene>
<keyword evidence="3" id="KW-0732">Signal</keyword>
<feature type="chain" id="PRO_5015068955" description="Carbohydrate-binding module family 19 domain-containing protein" evidence="3">
    <location>
        <begin position="26"/>
        <end position="500"/>
    </location>
</feature>
<dbReference type="AlphaFoldDB" id="A0A1R1PQG4"/>
<dbReference type="EMBL" id="LSSK01000071">
    <property type="protein sequence ID" value="OMH85588.1"/>
    <property type="molecule type" value="Genomic_DNA"/>
</dbReference>
<keyword evidence="2" id="KW-1133">Transmembrane helix</keyword>
<feature type="transmembrane region" description="Helical" evidence="2">
    <location>
        <begin position="481"/>
        <end position="499"/>
    </location>
</feature>
<evidence type="ECO:0000313" key="6">
    <source>
        <dbReference type="Proteomes" id="UP000188320"/>
    </source>
</evidence>
<feature type="signal peptide" evidence="3">
    <location>
        <begin position="1"/>
        <end position="25"/>
    </location>
</feature>
<protein>
    <recommendedName>
        <fullName evidence="7">Carbohydrate-binding module family 19 domain-containing protein</fullName>
    </recommendedName>
</protein>
<name>A0A1R1PQG4_ZANCU</name>
<proteinExistence type="predicted"/>
<keyword evidence="2" id="KW-0812">Transmembrane</keyword>
<keyword evidence="2" id="KW-0472">Membrane</keyword>
<comment type="caution">
    <text evidence="4">The sequence shown here is derived from an EMBL/GenBank/DDBJ whole genome shotgun (WGS) entry which is preliminary data.</text>
</comment>
<accession>A0A1R1PQG4</accession>
<evidence type="ECO:0000256" key="3">
    <source>
        <dbReference type="SAM" id="SignalP"/>
    </source>
</evidence>
<feature type="compositionally biased region" description="Low complexity" evidence="1">
    <location>
        <begin position="110"/>
        <end position="128"/>
    </location>
</feature>
<dbReference type="OrthoDB" id="5536345at2759"/>
<evidence type="ECO:0000256" key="1">
    <source>
        <dbReference type="SAM" id="MobiDB-lite"/>
    </source>
</evidence>
<evidence type="ECO:0000313" key="5">
    <source>
        <dbReference type="EMBL" id="OMH85588.1"/>
    </source>
</evidence>
<sequence length="500" mass="55046">MKYYKGISSLVVLMVASIGADGTSANDINNNVIDTKDCVDYKKITSNHYRSWRDESNAGSFTQKQIHEGNFKYNLKVKRGEEPSSKNTVAASPIDNSAPNTIIGSRNADVDTNSNTNMNTNINPDNKNMSSTKVADSDAHGLSDTAPKVGSTAQEVSQSADIISAGDSNLVTQSGEQKAEQIEDPNKYKKPCTEDGKSVCSTESERRFYKCTGSYWTQMDCEMDTVCYTQSEREAVCLSYQEIANRKKSEKLAQKKPCTTLGQTRCDYVSKYNYLQCDKDGWTVSKCGGTNVCKLDKATGRAQCIEKEVAEKEVEKCKVNGESKCNDQNKNIFLKCIENEWVGMTCDGDNECIMSNANPNALKKRNEFSNSDGVVFEEIAVCYNPKLGAPEALEPCDDEGKLKCANDSSILGGNAKGNSTDGKDIYYQCLNNNWTKMKCGSGTECSLLNDRTSVGCITPREVKIISNNLLGSTASTHSRNILSSQIVLVFVFLFLLRFTR</sequence>
<evidence type="ECO:0000256" key="2">
    <source>
        <dbReference type="SAM" id="Phobius"/>
    </source>
</evidence>
<reference evidence="4" key="1">
    <citation type="submission" date="2017-01" db="EMBL/GenBank/DDBJ databases">
        <authorList>
            <person name="Mah S.A."/>
            <person name="Swanson W.J."/>
            <person name="Moy G.W."/>
            <person name="Vacquier V.D."/>
        </authorList>
    </citation>
    <scope>NUCLEOTIDE SEQUENCE [LARGE SCALE GENOMIC DNA]</scope>
    <source>
        <strain evidence="4">COL-18-3</strain>
    </source>
</reference>
<dbReference type="Proteomes" id="UP000188320">
    <property type="component" value="Unassembled WGS sequence"/>
</dbReference>
<evidence type="ECO:0000313" key="4">
    <source>
        <dbReference type="EMBL" id="OMH83210.1"/>
    </source>
</evidence>
<organism evidence="4 6">
    <name type="scientific">Zancudomyces culisetae</name>
    <name type="common">Gut fungus</name>
    <name type="synonym">Smittium culisetae</name>
    <dbReference type="NCBI Taxonomy" id="1213189"/>
    <lineage>
        <taxon>Eukaryota</taxon>
        <taxon>Fungi</taxon>
        <taxon>Fungi incertae sedis</taxon>
        <taxon>Zoopagomycota</taxon>
        <taxon>Kickxellomycotina</taxon>
        <taxon>Harpellomycetes</taxon>
        <taxon>Harpellales</taxon>
        <taxon>Legeriomycetaceae</taxon>
        <taxon>Zancudomyces</taxon>
    </lineage>
</organism>
<keyword evidence="6" id="KW-1185">Reference proteome</keyword>